<dbReference type="InParanoid" id="G0N5Y8"/>
<evidence type="ECO:0000256" key="1">
    <source>
        <dbReference type="SAM" id="Phobius"/>
    </source>
</evidence>
<dbReference type="InterPro" id="IPR018817">
    <property type="entry name" value="7TM_GPCR_serpentine_rcpt_Srz"/>
</dbReference>
<proteinExistence type="predicted"/>
<dbReference type="EMBL" id="GL379841">
    <property type="protein sequence ID" value="EGT53431.1"/>
    <property type="molecule type" value="Genomic_DNA"/>
</dbReference>
<keyword evidence="1" id="KW-0472">Membrane</keyword>
<sequence length="90" mass="10605">MSLPVILYITSFEIATHFIIMLVVWIDMLTTPLLIEVSYLACNKRNLNTLFSFGTLLEILMYLRLKSSRRVEPAPMQLYKNYVFYQCISF</sequence>
<reference evidence="3" key="1">
    <citation type="submission" date="2011-07" db="EMBL/GenBank/DDBJ databases">
        <authorList>
            <consortium name="Caenorhabditis brenneri Sequencing and Analysis Consortium"/>
            <person name="Wilson R.K."/>
        </authorList>
    </citation>
    <scope>NUCLEOTIDE SEQUENCE [LARGE SCALE GENOMIC DNA]</scope>
    <source>
        <strain evidence="3">PB2801</strain>
    </source>
</reference>
<dbReference type="HOGENOM" id="CLU_2442811_0_0_1"/>
<evidence type="ECO:0000313" key="3">
    <source>
        <dbReference type="Proteomes" id="UP000008068"/>
    </source>
</evidence>
<keyword evidence="1" id="KW-1133">Transmembrane helix</keyword>
<evidence type="ECO:0000313" key="2">
    <source>
        <dbReference type="EMBL" id="EGT53431.1"/>
    </source>
</evidence>
<accession>G0N5Y8</accession>
<organism evidence="3">
    <name type="scientific">Caenorhabditis brenneri</name>
    <name type="common">Nematode worm</name>
    <dbReference type="NCBI Taxonomy" id="135651"/>
    <lineage>
        <taxon>Eukaryota</taxon>
        <taxon>Metazoa</taxon>
        <taxon>Ecdysozoa</taxon>
        <taxon>Nematoda</taxon>
        <taxon>Chromadorea</taxon>
        <taxon>Rhabditida</taxon>
        <taxon>Rhabditina</taxon>
        <taxon>Rhabditomorpha</taxon>
        <taxon>Rhabditoidea</taxon>
        <taxon>Rhabditidae</taxon>
        <taxon>Peloderinae</taxon>
        <taxon>Caenorhabditis</taxon>
    </lineage>
</organism>
<gene>
    <name evidence="2" type="ORF">CAEBREN_08577</name>
</gene>
<feature type="transmembrane region" description="Helical" evidence="1">
    <location>
        <begin position="5"/>
        <end position="26"/>
    </location>
</feature>
<keyword evidence="3" id="KW-1185">Reference proteome</keyword>
<protein>
    <submittedName>
        <fullName evidence="2">Uncharacterized protein</fullName>
    </submittedName>
</protein>
<dbReference type="PANTHER" id="PTHR31720">
    <property type="entry name" value="SERPENTINE RECEPTOR, CLASS Z-RELATED"/>
    <property type="match status" value="1"/>
</dbReference>
<dbReference type="Pfam" id="PF10325">
    <property type="entry name" value="7TM_GPCR_Srz"/>
    <property type="match status" value="1"/>
</dbReference>
<dbReference type="AlphaFoldDB" id="G0N5Y8"/>
<dbReference type="Proteomes" id="UP000008068">
    <property type="component" value="Unassembled WGS sequence"/>
</dbReference>
<keyword evidence="1" id="KW-0812">Transmembrane</keyword>
<name>G0N5Y8_CAEBE</name>